<dbReference type="InterPro" id="IPR036322">
    <property type="entry name" value="WD40_repeat_dom_sf"/>
</dbReference>
<evidence type="ECO:0000256" key="7">
    <source>
        <dbReference type="PROSITE-ProRule" id="PRU00221"/>
    </source>
</evidence>
<dbReference type="Proteomes" id="UP000324748">
    <property type="component" value="Unassembled WGS sequence"/>
</dbReference>
<dbReference type="GO" id="GO:0030488">
    <property type="term" value="P:tRNA methylation"/>
    <property type="evidence" value="ECO:0007669"/>
    <property type="project" value="TreeGrafter"/>
</dbReference>
<evidence type="ECO:0000256" key="3">
    <source>
        <dbReference type="ARBA" id="ARBA00022574"/>
    </source>
</evidence>
<dbReference type="PANTHER" id="PTHR14344">
    <property type="entry name" value="WD REPEAT PROTEIN"/>
    <property type="match status" value="1"/>
</dbReference>
<dbReference type="InterPro" id="IPR051973">
    <property type="entry name" value="tRNA_Anticodon_Mtase-Reg"/>
</dbReference>
<comment type="subcellular location">
    <subcellularLocation>
        <location evidence="1">Cytoplasm</location>
    </subcellularLocation>
</comment>
<evidence type="ECO:0000256" key="1">
    <source>
        <dbReference type="ARBA" id="ARBA00004496"/>
    </source>
</evidence>
<organism evidence="8 9">
    <name type="scientific">Puccinia graminis f. sp. tritici</name>
    <dbReference type="NCBI Taxonomy" id="56615"/>
    <lineage>
        <taxon>Eukaryota</taxon>
        <taxon>Fungi</taxon>
        <taxon>Dikarya</taxon>
        <taxon>Basidiomycota</taxon>
        <taxon>Pucciniomycotina</taxon>
        <taxon>Pucciniomycetes</taxon>
        <taxon>Pucciniales</taxon>
        <taxon>Pucciniaceae</taxon>
        <taxon>Puccinia</taxon>
    </lineage>
</organism>
<keyword evidence="3 7" id="KW-0853">WD repeat</keyword>
<keyword evidence="5" id="KW-0677">Repeat</keyword>
<evidence type="ECO:0000313" key="9">
    <source>
        <dbReference type="Proteomes" id="UP000324748"/>
    </source>
</evidence>
<dbReference type="SUPFAM" id="SSF50978">
    <property type="entry name" value="WD40 repeat-like"/>
    <property type="match status" value="2"/>
</dbReference>
<evidence type="ECO:0000256" key="6">
    <source>
        <dbReference type="ARBA" id="ARBA00038255"/>
    </source>
</evidence>
<evidence type="ECO:0000256" key="2">
    <source>
        <dbReference type="ARBA" id="ARBA00022490"/>
    </source>
</evidence>
<dbReference type="InterPro" id="IPR019775">
    <property type="entry name" value="WD40_repeat_CS"/>
</dbReference>
<comment type="caution">
    <text evidence="8">The sequence shown here is derived from an EMBL/GenBank/DDBJ whole genome shotgun (WGS) entry which is preliminary data.</text>
</comment>
<keyword evidence="4" id="KW-0819">tRNA processing</keyword>
<dbReference type="PANTHER" id="PTHR14344:SF3">
    <property type="entry name" value="WD REPEAT-CONTAINING PROTEIN 6"/>
    <property type="match status" value="1"/>
</dbReference>
<dbReference type="EMBL" id="VSWC01000106">
    <property type="protein sequence ID" value="KAA1085805.1"/>
    <property type="molecule type" value="Genomic_DNA"/>
</dbReference>
<gene>
    <name evidence="8" type="ORF">PGT21_020357</name>
</gene>
<dbReference type="PROSITE" id="PS50294">
    <property type="entry name" value="WD_REPEATS_REGION"/>
    <property type="match status" value="1"/>
</dbReference>
<dbReference type="PROSITE" id="PS50082">
    <property type="entry name" value="WD_REPEATS_2"/>
    <property type="match status" value="1"/>
</dbReference>
<proteinExistence type="inferred from homology"/>
<keyword evidence="2" id="KW-0963">Cytoplasm</keyword>
<dbReference type="AlphaFoldDB" id="A0A5B0N962"/>
<dbReference type="OrthoDB" id="5594999at2759"/>
<dbReference type="InterPro" id="IPR001680">
    <property type="entry name" value="WD40_rpt"/>
</dbReference>
<sequence length="1148" mass="128241">MSEQTRQVSDDSCFVGPITSLQLLSSTLNDRLLLVGSGSFLSVFSLAACSSRNPEPVLYRKLLAADRIHHIKPLEYHREQPEEERRAESPFVCAGGREFAICSIECLAEVDAEDRETTHPSRWVFHKLKAFTINDWIIDIDYLGRPSHEHTQIALLTAHNRLVFYKFEAPEQLEEINSVSCQDTTLLMSGQIRIRAQDQHLLFCIAAGSISGNVTLWEWSAENQGHDAIESVQTTLIGHKGAIYDLAYSPLGEMLSTASEDRSVRVWDLTNLGASPIVLWGHLGRVWRVHWWNSEQFTSVGEDCRALTWRFSTSCKNPDTLECESNPLSRSSLKPFSTIQLAHDGRSVWSVIHDPETGCLLTGGADGKICSNFIEPNNPPEIILKKITSINQIPIKAFNVSRDVSRIVYVCQDGSIYARSLFDKECLEKFVYSHPSISRSQCHVRFAPGSNETVYVATNQGWLVAIDGLGGCQPKIQIHNLEHTITMFTICVTRNSVSALIYDCKQHACLLYDVSTNDDPKLKFRMCLRSLKTPTSMTLLETKDPGRLLIFVGDVKGCLAVGEASKKEGQVGPIVSLHEDGILDIRLDQQARDSTSNSFKNGWCLHTLGRDGNLIRCRIQVVNINEIIIFQIHQNPIGKGSLEAFLDCPGSLRYIGGFEKAQWNIFDCQTGSMIGSCKVVCNGQPNMWFCRNNGSQSSLFYQKQGSILINCVSLPNRNSPIHSIPASGTHGREINCLKVISIFQGLLEIVATGSENGVLELSLNQRQCTSQPLATVYRNARIPFAVKCLAWLKIPTQCDVTDRLWCDGHQGHRETLFLIISGSREMFQTFRVTLDRRPDPSSIHEIDVGVMHWFSFSQRSAEESEVRIMDLDRLHLGDATWLLSTSQSDGNIRVWSLDVNKKKQQLLFQHKSNYCVFSIELLQIKVLNERETLILAGSADGAVRVLALPKIDIAAIEEGKAIGKQRMEILLMLPCHQSGVRCVKSRSQNERVIIATGGDDNSLVVQCLEFSRNQATGSLEAKMTMAKKPHAHASCINDLFILGLDFVDKEKECQEMEDIRRLSLFSVSADQKLKIWEIDPMLLEINLTKVFDSDVADCSSIDVACLETGPQQLPNQGPHNACIFLAGIGIERRLITTTTNTTSKSMLL</sequence>
<evidence type="ECO:0000313" key="8">
    <source>
        <dbReference type="EMBL" id="KAA1085805.1"/>
    </source>
</evidence>
<protein>
    <submittedName>
        <fullName evidence="8">Uncharacterized protein</fullName>
    </submittedName>
</protein>
<accession>A0A5B0N962</accession>
<dbReference type="InterPro" id="IPR015943">
    <property type="entry name" value="WD40/YVTN_repeat-like_dom_sf"/>
</dbReference>
<comment type="similarity">
    <text evidence="6">Belongs to the WD repeat WDR6 family.</text>
</comment>
<dbReference type="GO" id="GO:0005737">
    <property type="term" value="C:cytoplasm"/>
    <property type="evidence" value="ECO:0007669"/>
    <property type="project" value="UniProtKB-SubCell"/>
</dbReference>
<dbReference type="SMART" id="SM00320">
    <property type="entry name" value="WD40"/>
    <property type="match status" value="6"/>
</dbReference>
<evidence type="ECO:0000256" key="5">
    <source>
        <dbReference type="ARBA" id="ARBA00022737"/>
    </source>
</evidence>
<keyword evidence="9" id="KW-1185">Reference proteome</keyword>
<dbReference type="Pfam" id="PF00400">
    <property type="entry name" value="WD40"/>
    <property type="match status" value="3"/>
</dbReference>
<reference evidence="8 9" key="1">
    <citation type="submission" date="2019-05" db="EMBL/GenBank/DDBJ databases">
        <title>Emergence of the Ug99 lineage of the wheat stem rust pathogen through somatic hybridization.</title>
        <authorList>
            <person name="Li F."/>
            <person name="Upadhyaya N.M."/>
            <person name="Sperschneider J."/>
            <person name="Matny O."/>
            <person name="Nguyen-Phuc H."/>
            <person name="Mago R."/>
            <person name="Raley C."/>
            <person name="Miller M.E."/>
            <person name="Silverstein K.A.T."/>
            <person name="Henningsen E."/>
            <person name="Hirsch C.D."/>
            <person name="Visser B."/>
            <person name="Pretorius Z.A."/>
            <person name="Steffenson B.J."/>
            <person name="Schwessinger B."/>
            <person name="Dodds P.N."/>
            <person name="Figueroa M."/>
        </authorList>
    </citation>
    <scope>NUCLEOTIDE SEQUENCE [LARGE SCALE GENOMIC DNA]</scope>
    <source>
        <strain evidence="8">21-0</strain>
    </source>
</reference>
<name>A0A5B0N962_PUCGR</name>
<feature type="repeat" description="WD" evidence="7">
    <location>
        <begin position="236"/>
        <end position="271"/>
    </location>
</feature>
<dbReference type="PROSITE" id="PS00678">
    <property type="entry name" value="WD_REPEATS_1"/>
    <property type="match status" value="1"/>
</dbReference>
<dbReference type="Gene3D" id="2.130.10.10">
    <property type="entry name" value="YVTN repeat-like/Quinoprotein amine dehydrogenase"/>
    <property type="match status" value="2"/>
</dbReference>
<evidence type="ECO:0000256" key="4">
    <source>
        <dbReference type="ARBA" id="ARBA00022694"/>
    </source>
</evidence>